<dbReference type="KEGG" id="wch:wcw_1371"/>
<gene>
    <name evidence="1" type="ordered locus">wcw_1371</name>
</gene>
<name>D6YRM7_WADCW</name>
<reference evidence="1 2" key="1">
    <citation type="journal article" date="2010" name="PLoS ONE">
        <title>The Waddlia genome: a window into chlamydial biology.</title>
        <authorList>
            <person name="Bertelli C."/>
            <person name="Collyn F."/>
            <person name="Croxatto A."/>
            <person name="Ruckert C."/>
            <person name="Polkinghorne A."/>
            <person name="Kebbi-Beghdadi C."/>
            <person name="Goesmann A."/>
            <person name="Vaughan L."/>
            <person name="Greub G."/>
        </authorList>
    </citation>
    <scope>NUCLEOTIDE SEQUENCE [LARGE SCALE GENOMIC DNA]</scope>
    <source>
        <strain evidence="2">ATCC VR-1470 / WSU 86-1044</strain>
    </source>
</reference>
<evidence type="ECO:0000313" key="1">
    <source>
        <dbReference type="EMBL" id="ADI38722.1"/>
    </source>
</evidence>
<dbReference type="AlphaFoldDB" id="D6YRM7"/>
<dbReference type="HOGENOM" id="CLU_3159307_0_0_0"/>
<proteinExistence type="predicted"/>
<dbReference type="EMBL" id="CP001928">
    <property type="protein sequence ID" value="ADI38722.1"/>
    <property type="molecule type" value="Genomic_DNA"/>
</dbReference>
<accession>D6YRM7</accession>
<evidence type="ECO:0000313" key="2">
    <source>
        <dbReference type="Proteomes" id="UP000001505"/>
    </source>
</evidence>
<organism evidence="1 2">
    <name type="scientific">Waddlia chondrophila (strain ATCC VR-1470 / WSU 86-1044)</name>
    <dbReference type="NCBI Taxonomy" id="716544"/>
    <lineage>
        <taxon>Bacteria</taxon>
        <taxon>Pseudomonadati</taxon>
        <taxon>Chlamydiota</taxon>
        <taxon>Chlamydiia</taxon>
        <taxon>Parachlamydiales</taxon>
        <taxon>Waddliaceae</taxon>
        <taxon>Waddlia</taxon>
    </lineage>
</organism>
<dbReference type="STRING" id="716544.wcw_1371"/>
<sequence length="48" mass="5462">MRLSQPGEADGGIRDVRSPLREVFNAICDSSKDVNQTSYQKFNFKVKE</sequence>
<keyword evidence="2" id="KW-1185">Reference proteome</keyword>
<protein>
    <submittedName>
        <fullName evidence="1">Uncharacterized protein</fullName>
    </submittedName>
</protein>
<dbReference type="Proteomes" id="UP000001505">
    <property type="component" value="Chromosome"/>
</dbReference>